<dbReference type="CDD" id="cd00336">
    <property type="entry name" value="Ribosomal_L22"/>
    <property type="match status" value="1"/>
</dbReference>
<dbReference type="NCBIfam" id="TIGR01044">
    <property type="entry name" value="rplV_bact"/>
    <property type="match status" value="1"/>
</dbReference>
<comment type="subunit">
    <text evidence="3 10 12">Part of the 50S ribosomal subunit.</text>
</comment>
<evidence type="ECO:0000256" key="6">
    <source>
        <dbReference type="ARBA" id="ARBA00022980"/>
    </source>
</evidence>
<evidence type="ECO:0000256" key="10">
    <source>
        <dbReference type="HAMAP-Rule" id="MF_01331"/>
    </source>
</evidence>
<dbReference type="KEGG" id="pbf:CFX0092_A3442"/>
<dbReference type="GO" id="GO:0019843">
    <property type="term" value="F:rRNA binding"/>
    <property type="evidence" value="ECO:0007669"/>
    <property type="project" value="UniProtKB-UniRule"/>
</dbReference>
<evidence type="ECO:0000256" key="1">
    <source>
        <dbReference type="ARBA" id="ARBA00003478"/>
    </source>
</evidence>
<dbReference type="Gene3D" id="3.90.470.10">
    <property type="entry name" value="Ribosomal protein L22/L17"/>
    <property type="match status" value="1"/>
</dbReference>
<dbReference type="InterPro" id="IPR005727">
    <property type="entry name" value="Ribosomal_uL22_bac/chlpt-type"/>
</dbReference>
<evidence type="ECO:0000256" key="12">
    <source>
        <dbReference type="RuleBase" id="RU004006"/>
    </source>
</evidence>
<organism evidence="14 15">
    <name type="scientific">Candidatus Promineifilum breve</name>
    <dbReference type="NCBI Taxonomy" id="1806508"/>
    <lineage>
        <taxon>Bacteria</taxon>
        <taxon>Bacillati</taxon>
        <taxon>Chloroflexota</taxon>
        <taxon>Ardenticatenia</taxon>
        <taxon>Candidatus Promineifilales</taxon>
        <taxon>Candidatus Promineifilaceae</taxon>
        <taxon>Candidatus Promineifilum</taxon>
    </lineage>
</organism>
<evidence type="ECO:0000256" key="7">
    <source>
        <dbReference type="ARBA" id="ARBA00023274"/>
    </source>
</evidence>
<comment type="function">
    <text evidence="8">This protein binds specifically to 23S rRNA; its binding is stimulated by other ribosomal proteins, e.g. L4, L17, and L20. It is important during the early stages of 50S assembly. It makes multiple contacts with different domains of the 23S rRNA in the assembled 50S subunit and ribosome.</text>
</comment>
<dbReference type="EMBL" id="LN890655">
    <property type="protein sequence ID" value="CUS05320.2"/>
    <property type="molecule type" value="Genomic_DNA"/>
</dbReference>
<evidence type="ECO:0000256" key="11">
    <source>
        <dbReference type="RuleBase" id="RU004005"/>
    </source>
</evidence>
<evidence type="ECO:0000256" key="13">
    <source>
        <dbReference type="RuleBase" id="RU004008"/>
    </source>
</evidence>
<evidence type="ECO:0000256" key="3">
    <source>
        <dbReference type="ARBA" id="ARBA00011838"/>
    </source>
</evidence>
<evidence type="ECO:0000313" key="14">
    <source>
        <dbReference type="EMBL" id="CUS05320.2"/>
    </source>
</evidence>
<comment type="function">
    <text evidence="1 10">The globular domain of the protein is located near the polypeptide exit tunnel on the outside of the subunit, while an extended beta-hairpin is found that lines the wall of the exit tunnel in the center of the 70S ribosome.</text>
</comment>
<dbReference type="OrthoDB" id="9805969at2"/>
<dbReference type="SUPFAM" id="SSF54843">
    <property type="entry name" value="Ribosomal protein L22"/>
    <property type="match status" value="1"/>
</dbReference>
<dbReference type="Pfam" id="PF00237">
    <property type="entry name" value="Ribosomal_L22"/>
    <property type="match status" value="1"/>
</dbReference>
<dbReference type="GO" id="GO:0006412">
    <property type="term" value="P:translation"/>
    <property type="evidence" value="ECO:0007669"/>
    <property type="project" value="UniProtKB-UniRule"/>
</dbReference>
<keyword evidence="4 10" id="KW-0699">rRNA-binding</keyword>
<evidence type="ECO:0000256" key="5">
    <source>
        <dbReference type="ARBA" id="ARBA00022884"/>
    </source>
</evidence>
<dbReference type="PANTHER" id="PTHR13501">
    <property type="entry name" value="CHLOROPLAST 50S RIBOSOMAL PROTEIN L22-RELATED"/>
    <property type="match status" value="1"/>
</dbReference>
<evidence type="ECO:0000256" key="2">
    <source>
        <dbReference type="ARBA" id="ARBA00009451"/>
    </source>
</evidence>
<dbReference type="RefSeq" id="WP_095044548.1">
    <property type="nucleotide sequence ID" value="NZ_LN890655.1"/>
</dbReference>
<keyword evidence="6 10" id="KW-0689">Ribosomal protein</keyword>
<keyword evidence="5 10" id="KW-0694">RNA-binding</keyword>
<name>A0A160T8N7_9CHLR</name>
<gene>
    <name evidence="10 14" type="primary">rplV</name>
    <name evidence="14" type="ORF">CFX0092_A3442</name>
</gene>
<evidence type="ECO:0000256" key="9">
    <source>
        <dbReference type="ARBA" id="ARBA00035207"/>
    </source>
</evidence>
<dbReference type="GO" id="GO:0003735">
    <property type="term" value="F:structural constituent of ribosome"/>
    <property type="evidence" value="ECO:0007669"/>
    <property type="project" value="InterPro"/>
</dbReference>
<dbReference type="Proteomes" id="UP000215027">
    <property type="component" value="Chromosome I"/>
</dbReference>
<protein>
    <recommendedName>
        <fullName evidence="9 10">Large ribosomal subunit protein uL22</fullName>
    </recommendedName>
</protein>
<dbReference type="GO" id="GO:0022625">
    <property type="term" value="C:cytosolic large ribosomal subunit"/>
    <property type="evidence" value="ECO:0007669"/>
    <property type="project" value="TreeGrafter"/>
</dbReference>
<sequence length="122" mass="13370">MADVFEVKAIARHIPMGTQKVRLVVNAVRGKGASEALDALRFMPQAAAEPVFKLIASAVANAEENYGLEMDELVVSEIWADEGPRHRKAPHGGRFAGRGRFRPIVRRSSHITVVLAEREAAQ</sequence>
<comment type="similarity">
    <text evidence="2 10 11">Belongs to the universal ribosomal protein uL22 family.</text>
</comment>
<proteinExistence type="inferred from homology"/>
<accession>A0A160T8N7</accession>
<dbReference type="InterPro" id="IPR047867">
    <property type="entry name" value="Ribosomal_uL22_bac/org-type"/>
</dbReference>
<evidence type="ECO:0000256" key="8">
    <source>
        <dbReference type="ARBA" id="ARBA00025084"/>
    </source>
</evidence>
<reference evidence="14" key="1">
    <citation type="submission" date="2016-01" db="EMBL/GenBank/DDBJ databases">
        <authorList>
            <person name="Mcilroy J.S."/>
            <person name="Karst M S."/>
            <person name="Albertsen M."/>
        </authorList>
    </citation>
    <scope>NUCLEOTIDE SEQUENCE</scope>
    <source>
        <strain evidence="14">Cfx-K</strain>
    </source>
</reference>
<keyword evidence="7 10" id="KW-0687">Ribonucleoprotein</keyword>
<comment type="function">
    <text evidence="10 13">This protein binds specifically to 23S rRNA; its binding is stimulated by other ribosomal proteins, e.g., L4, L17, and L20. It is important during the early stages of 50S assembly. It makes multiple contacts with different domains of the 23S rRNA in the assembled 50S subunit and ribosome.</text>
</comment>
<dbReference type="InterPro" id="IPR036394">
    <property type="entry name" value="Ribosomal_uL22_sf"/>
</dbReference>
<dbReference type="InterPro" id="IPR001063">
    <property type="entry name" value="Ribosomal_uL22"/>
</dbReference>
<evidence type="ECO:0000313" key="15">
    <source>
        <dbReference type="Proteomes" id="UP000215027"/>
    </source>
</evidence>
<dbReference type="AlphaFoldDB" id="A0A160T8N7"/>
<evidence type="ECO:0000256" key="4">
    <source>
        <dbReference type="ARBA" id="ARBA00022730"/>
    </source>
</evidence>
<dbReference type="PANTHER" id="PTHR13501:SF8">
    <property type="entry name" value="LARGE RIBOSOMAL SUBUNIT PROTEIN UL22M"/>
    <property type="match status" value="1"/>
</dbReference>
<dbReference type="HAMAP" id="MF_01331_B">
    <property type="entry name" value="Ribosomal_uL22_B"/>
    <property type="match status" value="1"/>
</dbReference>
<keyword evidence="15" id="KW-1185">Reference proteome</keyword>